<dbReference type="AlphaFoldDB" id="A0A0S7XVX9"/>
<protein>
    <submittedName>
        <fullName evidence="3">Uncharacterized protein</fullName>
    </submittedName>
</protein>
<dbReference type="NCBIfam" id="TIGR00488">
    <property type="entry name" value="bis(5'-nucleosyl)-tetraphosphatase (symmetrical) YqeK"/>
    <property type="match status" value="1"/>
</dbReference>
<dbReference type="PANTHER" id="PTHR35795:SF1">
    <property type="entry name" value="BIS(5'-NUCLEOSYL)-TETRAPHOSPHATASE, SYMMETRICAL"/>
    <property type="match status" value="1"/>
</dbReference>
<dbReference type="InterPro" id="IPR051094">
    <property type="entry name" value="Diverse_Catalytic_Enzymes"/>
</dbReference>
<proteinExistence type="predicted"/>
<feature type="non-terminal residue" evidence="3">
    <location>
        <position position="1"/>
    </location>
</feature>
<evidence type="ECO:0000256" key="1">
    <source>
        <dbReference type="ARBA" id="ARBA00022723"/>
    </source>
</evidence>
<reference evidence="3 4" key="1">
    <citation type="journal article" date="2015" name="Microbiome">
        <title>Genomic resolution of linkages in carbon, nitrogen, and sulfur cycling among widespread estuary sediment bacteria.</title>
        <authorList>
            <person name="Baker B.J."/>
            <person name="Lazar C.S."/>
            <person name="Teske A.P."/>
            <person name="Dick G.J."/>
        </authorList>
    </citation>
    <scope>NUCLEOTIDE SEQUENCE [LARGE SCALE GENOMIC DNA]</scope>
    <source>
        <strain evidence="3">DG_54_3</strain>
    </source>
</reference>
<evidence type="ECO:0000256" key="2">
    <source>
        <dbReference type="ARBA" id="ARBA00022801"/>
    </source>
</evidence>
<dbReference type="InterPro" id="IPR005249">
    <property type="entry name" value="YqeK"/>
</dbReference>
<dbReference type="PANTHER" id="PTHR35795">
    <property type="entry name" value="SLR1885 PROTEIN"/>
    <property type="match status" value="1"/>
</dbReference>
<comment type="caution">
    <text evidence="3">The sequence shown here is derived from an EMBL/GenBank/DDBJ whole genome shotgun (WGS) entry which is preliminary data.</text>
</comment>
<gene>
    <name evidence="3" type="ORF">AMJ44_08245</name>
</gene>
<dbReference type="Proteomes" id="UP000051861">
    <property type="component" value="Unassembled WGS sequence"/>
</dbReference>
<keyword evidence="1" id="KW-0479">Metal-binding</keyword>
<evidence type="ECO:0000313" key="4">
    <source>
        <dbReference type="Proteomes" id="UP000051861"/>
    </source>
</evidence>
<dbReference type="GO" id="GO:0046872">
    <property type="term" value="F:metal ion binding"/>
    <property type="evidence" value="ECO:0007669"/>
    <property type="project" value="UniProtKB-KW"/>
</dbReference>
<keyword evidence="2" id="KW-0378">Hydrolase</keyword>
<dbReference type="EMBL" id="LIZX01000078">
    <property type="protein sequence ID" value="KPJ66584.1"/>
    <property type="molecule type" value="Genomic_DNA"/>
</dbReference>
<evidence type="ECO:0000313" key="3">
    <source>
        <dbReference type="EMBL" id="KPJ66584.1"/>
    </source>
</evidence>
<accession>A0A0S7XVX9</accession>
<dbReference type="GO" id="GO:0016787">
    <property type="term" value="F:hydrolase activity"/>
    <property type="evidence" value="ECO:0007669"/>
    <property type="project" value="UniProtKB-KW"/>
</dbReference>
<organism evidence="3 4">
    <name type="scientific">candidate division WOR-1 bacterium DG_54_3</name>
    <dbReference type="NCBI Taxonomy" id="1703775"/>
    <lineage>
        <taxon>Bacteria</taxon>
        <taxon>Bacillati</taxon>
        <taxon>Saganbacteria</taxon>
    </lineage>
</organism>
<name>A0A0S7XVX9_UNCSA</name>
<dbReference type="Gene3D" id="1.10.3210.10">
    <property type="entry name" value="Hypothetical protein af1432"/>
    <property type="match status" value="1"/>
</dbReference>
<dbReference type="SUPFAM" id="SSF109604">
    <property type="entry name" value="HD-domain/PDEase-like"/>
    <property type="match status" value="1"/>
</dbReference>
<sequence length="132" mass="15238">YSRKGLLRQARRFKLEIDPVSKFEPKLLHAELSALLAKRDFGIVSEQVLKAISKHTIGAPKMTKLEKIIYLADHIEEGRNFSGVKKIRRLAAKNLNRAIIESSSNMLNFLLRKWLPIHPGTVRTRNYYLLKT</sequence>